<evidence type="ECO:0000256" key="1">
    <source>
        <dbReference type="ARBA" id="ARBA00001412"/>
    </source>
</evidence>
<dbReference type="InterPro" id="IPR013783">
    <property type="entry name" value="Ig-like_fold"/>
</dbReference>
<name>A0A290QDY3_9BACT</name>
<dbReference type="SUPFAM" id="SSF49785">
    <property type="entry name" value="Galactose-binding domain-like"/>
    <property type="match status" value="1"/>
</dbReference>
<dbReference type="Gene3D" id="3.20.20.80">
    <property type="entry name" value="Glycosidases"/>
    <property type="match status" value="1"/>
</dbReference>
<evidence type="ECO:0000313" key="11">
    <source>
        <dbReference type="Proteomes" id="UP000217265"/>
    </source>
</evidence>
<dbReference type="InterPro" id="IPR032312">
    <property type="entry name" value="LacZ_4"/>
</dbReference>
<feature type="chain" id="PRO_5013216753" description="Beta-galactosidase" evidence="8">
    <location>
        <begin position="20"/>
        <end position="1091"/>
    </location>
</feature>
<evidence type="ECO:0000256" key="4">
    <source>
        <dbReference type="ARBA" id="ARBA00022801"/>
    </source>
</evidence>
<dbReference type="Pfam" id="PF02837">
    <property type="entry name" value="Glyco_hydro_2_N"/>
    <property type="match status" value="1"/>
</dbReference>
<evidence type="ECO:0000256" key="2">
    <source>
        <dbReference type="ARBA" id="ARBA00007401"/>
    </source>
</evidence>
<dbReference type="InterPro" id="IPR006102">
    <property type="entry name" value="Ig-like_GH2"/>
</dbReference>
<dbReference type="PANTHER" id="PTHR46323:SF2">
    <property type="entry name" value="BETA-GALACTOSIDASE"/>
    <property type="match status" value="1"/>
</dbReference>
<dbReference type="InterPro" id="IPR006104">
    <property type="entry name" value="Glyco_hydro_2_N"/>
</dbReference>
<evidence type="ECO:0000313" key="10">
    <source>
        <dbReference type="EMBL" id="ATC64466.1"/>
    </source>
</evidence>
<dbReference type="InterPro" id="IPR036156">
    <property type="entry name" value="Beta-gal/glucu_dom_sf"/>
</dbReference>
<dbReference type="PROSITE" id="PS00719">
    <property type="entry name" value="GLYCOSYL_HYDROL_F2_1"/>
    <property type="match status" value="1"/>
</dbReference>
<keyword evidence="4 7" id="KW-0378">Hydrolase</keyword>
<evidence type="ECO:0000259" key="9">
    <source>
        <dbReference type="SMART" id="SM01038"/>
    </source>
</evidence>
<evidence type="ECO:0000256" key="5">
    <source>
        <dbReference type="ARBA" id="ARBA00023295"/>
    </source>
</evidence>
<dbReference type="InterPro" id="IPR008979">
    <property type="entry name" value="Galactose-bd-like_sf"/>
</dbReference>
<dbReference type="EC" id="3.2.1.23" evidence="3 7"/>
<dbReference type="PRINTS" id="PR00132">
    <property type="entry name" value="GLHYDRLASE2"/>
</dbReference>
<evidence type="ECO:0000256" key="8">
    <source>
        <dbReference type="SAM" id="SignalP"/>
    </source>
</evidence>
<dbReference type="Pfam" id="PF02836">
    <property type="entry name" value="Glyco_hydro_2_C"/>
    <property type="match status" value="1"/>
</dbReference>
<dbReference type="InterPro" id="IPR011013">
    <property type="entry name" value="Gal_mutarotase_sf_dom"/>
</dbReference>
<dbReference type="Pfam" id="PF00703">
    <property type="entry name" value="Glyco_hydro_2"/>
    <property type="match status" value="1"/>
</dbReference>
<keyword evidence="11" id="KW-1185">Reference proteome</keyword>
<gene>
    <name evidence="10" type="ORF">CMV30_11150</name>
</gene>
<proteinExistence type="inferred from homology"/>
<dbReference type="AlphaFoldDB" id="A0A290QDY3"/>
<dbReference type="SUPFAM" id="SSF49303">
    <property type="entry name" value="beta-Galactosidase/glucuronidase domain"/>
    <property type="match status" value="2"/>
</dbReference>
<sequence>MKRLLAACFALGLPLLSFSQSPRPLWEDETKLHEGTEPPVAIFTRYPDSASALAQPLGRAPSPFVRSLNGTWKYHWSKNPTQRVAGFEAPSFDDSKWTNIPVPANVELHGHGMPIFSNITYPWVEVKPPFIAGDYNPVSSYRRTFSVPAEWSGREVFVTFDGVNSFFTVWLNGKKLGFSKDSRTAATFNLTPHLAKSGDNTLAVEVIRWNDGSYLEDQDFWRVSGIFRDVTLWSASQLHVRDFNVRTTLDQDYRDATLALSVDLKNSSAQPLTGVIDARLLDPSGAEVFKKTLSSAEVAAASVGTLRLEESVRNPLKWSAETPHLYTLELTLRAITGRVLEVIPWRVGFRSSETKNGQFLVNGKPVLIRGVNRHEWECDTGQVVTRAGMIADIVTMKQHNLNAVRACHYPNVPEWYALCDEYGLYVVDEANIESHAQMDLARAKDVTPLADMPSWIPAHLDRTIRMYERTKNHACVVIWSLGNEAHFGEAFRQTYRWLKERDSSRPVQFEAHTSGEVTDIICPMYPSPQSVINYSAQPREKPFIMCEYAHVMGNSGGDTWAYWKPIYDGAPYLQGGFIWDWKEQGLRLPVPPGRKFAKYENVKSFPLDPALGTFFGDGDLFDPERKMTDAGSPGDGLVNPDGTPQPEMAEIKKIYQPIQMRAGDLAKHEVVFTNWYDFLPSEAWLAADWRLVADGKTLQQGALENITLAPRETKTLAIPVQGFEPAPATEYFLEVRFALKTKTPWAGAGHEIAWEQFKLPVAATTKAPAGSDEISRITLADSADKIVVTGPAFSATIDRTTGLLASLKSGDAELIESPLTPHFWRAPVDNDRGNKMWNTTIVNRWNPPPGFWRHAHKSWKLQSLDLSQPSPSRVVITTWGTITLDPSMVGKQRITYTILGTGDVLVDTQFLPAAGRNSPEMPRFGTQVILREGFDQLAWFGKGPQETYWDRQDARVGLYRGTVAEQYFPYMRPQETGNKEAVRWLALTDKSGRGLLAVGQPLLSANATHPQTEDLFSATQEEPFYQFQIPDRKTTTLNLDLKQRGLGGDTSWGALPHEQFRLNPWPMSLRYRLRVLTGGEDHVALAKQVIE</sequence>
<dbReference type="Pfam" id="PF02929">
    <property type="entry name" value="Bgal_small_N"/>
    <property type="match status" value="1"/>
</dbReference>
<dbReference type="InterPro" id="IPR006103">
    <property type="entry name" value="Glyco_hydro_2_cat"/>
</dbReference>
<dbReference type="InterPro" id="IPR006101">
    <property type="entry name" value="Glyco_hydro_2"/>
</dbReference>
<comment type="catalytic activity">
    <reaction evidence="1 7">
        <text>Hydrolysis of terminal non-reducing beta-D-galactose residues in beta-D-galactosides.</text>
        <dbReference type="EC" id="3.2.1.23"/>
    </reaction>
</comment>
<dbReference type="Gene3D" id="2.70.98.10">
    <property type="match status" value="1"/>
</dbReference>
<dbReference type="Gene3D" id="2.60.120.260">
    <property type="entry name" value="Galactose-binding domain-like"/>
    <property type="match status" value="1"/>
</dbReference>
<dbReference type="Pfam" id="PF16353">
    <property type="entry name" value="LacZ_4"/>
    <property type="match status" value="1"/>
</dbReference>
<evidence type="ECO:0000256" key="7">
    <source>
        <dbReference type="RuleBase" id="RU361154"/>
    </source>
</evidence>
<dbReference type="InterPro" id="IPR023230">
    <property type="entry name" value="Glyco_hydro_2_CS"/>
</dbReference>
<evidence type="ECO:0000256" key="3">
    <source>
        <dbReference type="ARBA" id="ARBA00012756"/>
    </source>
</evidence>
<dbReference type="SMART" id="SM01038">
    <property type="entry name" value="Bgal_small_N"/>
    <property type="match status" value="1"/>
</dbReference>
<dbReference type="OrthoDB" id="9762066at2"/>
<dbReference type="GO" id="GO:0009341">
    <property type="term" value="C:beta-galactosidase complex"/>
    <property type="evidence" value="ECO:0007669"/>
    <property type="project" value="InterPro"/>
</dbReference>
<dbReference type="RefSeq" id="WP_096056098.1">
    <property type="nucleotide sequence ID" value="NZ_CP023344.1"/>
</dbReference>
<comment type="similarity">
    <text evidence="2 7">Belongs to the glycosyl hydrolase 2 family.</text>
</comment>
<feature type="signal peptide" evidence="8">
    <location>
        <begin position="1"/>
        <end position="19"/>
    </location>
</feature>
<dbReference type="InterPro" id="IPR004199">
    <property type="entry name" value="B-gal_small/dom_5"/>
</dbReference>
<dbReference type="GO" id="GO:0005990">
    <property type="term" value="P:lactose catabolic process"/>
    <property type="evidence" value="ECO:0007669"/>
    <property type="project" value="TreeGrafter"/>
</dbReference>
<dbReference type="GO" id="GO:0004565">
    <property type="term" value="F:beta-galactosidase activity"/>
    <property type="evidence" value="ECO:0007669"/>
    <property type="project" value="UniProtKB-EC"/>
</dbReference>
<keyword evidence="8" id="KW-0732">Signal</keyword>
<organism evidence="10 11">
    <name type="scientific">Nibricoccus aquaticus</name>
    <dbReference type="NCBI Taxonomy" id="2576891"/>
    <lineage>
        <taxon>Bacteria</taxon>
        <taxon>Pseudomonadati</taxon>
        <taxon>Verrucomicrobiota</taxon>
        <taxon>Opitutia</taxon>
        <taxon>Opitutales</taxon>
        <taxon>Opitutaceae</taxon>
        <taxon>Nibricoccus</taxon>
    </lineage>
</organism>
<accession>A0A290QDY3</accession>
<dbReference type="KEGG" id="vbh:CMV30_11150"/>
<protein>
    <recommendedName>
        <fullName evidence="3 7">Beta-galactosidase</fullName>
        <ecNumber evidence="3 7">3.2.1.23</ecNumber>
    </recommendedName>
    <alternativeName>
        <fullName evidence="6 7">Lactase</fullName>
    </alternativeName>
</protein>
<dbReference type="InterPro" id="IPR014718">
    <property type="entry name" value="GH-type_carb-bd"/>
</dbReference>
<dbReference type="EMBL" id="CP023344">
    <property type="protein sequence ID" value="ATC64466.1"/>
    <property type="molecule type" value="Genomic_DNA"/>
</dbReference>
<reference evidence="10 11" key="1">
    <citation type="submission" date="2017-09" db="EMBL/GenBank/DDBJ databases">
        <title>Complete genome sequence of Verrucomicrobial strain HZ-65, isolated from freshwater.</title>
        <authorList>
            <person name="Choi A."/>
        </authorList>
    </citation>
    <scope>NUCLEOTIDE SEQUENCE [LARGE SCALE GENOMIC DNA]</scope>
    <source>
        <strain evidence="10 11">HZ-65</strain>
    </source>
</reference>
<feature type="domain" description="Beta galactosidase small chain/" evidence="9">
    <location>
        <begin position="787"/>
        <end position="1074"/>
    </location>
</feature>
<dbReference type="InterPro" id="IPR050347">
    <property type="entry name" value="Bact_Beta-galactosidase"/>
</dbReference>
<dbReference type="SUPFAM" id="SSF51445">
    <property type="entry name" value="(Trans)glycosidases"/>
    <property type="match status" value="1"/>
</dbReference>
<dbReference type="GO" id="GO:0030246">
    <property type="term" value="F:carbohydrate binding"/>
    <property type="evidence" value="ECO:0007669"/>
    <property type="project" value="InterPro"/>
</dbReference>
<dbReference type="InterPro" id="IPR017853">
    <property type="entry name" value="GH"/>
</dbReference>
<dbReference type="SUPFAM" id="SSF74650">
    <property type="entry name" value="Galactose mutarotase-like"/>
    <property type="match status" value="1"/>
</dbReference>
<dbReference type="PANTHER" id="PTHR46323">
    <property type="entry name" value="BETA-GALACTOSIDASE"/>
    <property type="match status" value="1"/>
</dbReference>
<evidence type="ECO:0000256" key="6">
    <source>
        <dbReference type="ARBA" id="ARBA00032230"/>
    </source>
</evidence>
<dbReference type="Gene3D" id="2.60.40.10">
    <property type="entry name" value="Immunoglobulins"/>
    <property type="match status" value="2"/>
</dbReference>
<dbReference type="Proteomes" id="UP000217265">
    <property type="component" value="Chromosome"/>
</dbReference>
<keyword evidence="5 7" id="KW-0326">Glycosidase</keyword>